<dbReference type="InterPro" id="IPR056737">
    <property type="entry name" value="Beta-prop_ATRN-MKLN-like"/>
</dbReference>
<evidence type="ECO:0000313" key="6">
    <source>
        <dbReference type="EMBL" id="CAH0554894.1"/>
    </source>
</evidence>
<dbReference type="PANTHER" id="PTHR45632:SF3">
    <property type="entry name" value="KELCH-LIKE PROTEIN 32"/>
    <property type="match status" value="1"/>
</dbReference>
<dbReference type="Proteomes" id="UP001154078">
    <property type="component" value="Chromosome 4"/>
</dbReference>
<dbReference type="InterPro" id="IPR000210">
    <property type="entry name" value="BTB/POZ_dom"/>
</dbReference>
<dbReference type="InterPro" id="IPR015915">
    <property type="entry name" value="Kelch-typ_b-propeller"/>
</dbReference>
<protein>
    <recommendedName>
        <fullName evidence="1">Kelch-like protein diablo</fullName>
    </recommendedName>
</protein>
<evidence type="ECO:0000256" key="3">
    <source>
        <dbReference type="ARBA" id="ARBA00022737"/>
    </source>
</evidence>
<dbReference type="InterPro" id="IPR006652">
    <property type="entry name" value="Kelch_1"/>
</dbReference>
<dbReference type="InterPro" id="IPR011705">
    <property type="entry name" value="BACK"/>
</dbReference>
<evidence type="ECO:0000256" key="1">
    <source>
        <dbReference type="ARBA" id="ARBA00013699"/>
    </source>
</evidence>
<dbReference type="AlphaFoldDB" id="A0A9P0FHD5"/>
<comment type="function">
    <text evidence="4">Probable substrate-specific adapter of an E3 ubiquitin-protein ligase complex which mediates the ubiquitination and subsequent proteasomal degradation of target proteins. May have a role in synapse differentiation and growth.</text>
</comment>
<dbReference type="InterPro" id="IPR011333">
    <property type="entry name" value="SKP1/BTB/POZ_sf"/>
</dbReference>
<dbReference type="SMART" id="SM00612">
    <property type="entry name" value="Kelch"/>
    <property type="match status" value="4"/>
</dbReference>
<evidence type="ECO:0000256" key="4">
    <source>
        <dbReference type="ARBA" id="ARBA00043912"/>
    </source>
</evidence>
<sequence>MTKTKEKYLHDKPLHTIFYEHAPHPNTLLVGLNSLREKEELMDITLVIEGNLFRAHKAVLAACSDYFRAMFTDNMLEARQNEICLNGITAKGFQQLLEYAYTSRLALNLANVQDVLEAASHVQMIAVIQACSNYLQSQIDVDNCVDIATIAETYSLTQLRMKVYSFMSGHLLEFSNSNEFYRLTAMQLENLLAYDFPVDCSEGDVLRIVLTWFFRFDTNDLDTRLAYAQRIFHFIHFKEVPQRKLMGILDKAFQGRKYEWNLYKIVLDEMYLQVGKEQSSFNSTLLNSRGMEMAVLKIGGFGLSGITNEITYCFSSERKWKHLTSIPHVEQCNFGTAVFNNELYVVGGCFNQSLQENIHPFGFKYSPRYNKWSTLAPMKIERCRFTLNVVDDMLYAVGGASEADEFETSTCECYNPILDSWFMVQPLPAFISQHAGASYQGNFGFQLYISGGIDRDNVQSNMFCYDVNNDEWRYCQAMLKARADHVMLTIGKLLYVCGGWTEDESRSRVLVDTIDAYDVENDCWFVVTRVPTPRYHAGIVSVGDKIYFIGGFHSDAMFDKDTAAVETYDIDKDLWTTEDKYPQDIWEHTCATLFIPKCRDDMEVIPAAESSV</sequence>
<dbReference type="Pfam" id="PF24981">
    <property type="entry name" value="Beta-prop_ATRN-LZTR1"/>
    <property type="match status" value="1"/>
</dbReference>
<dbReference type="GO" id="GO:0003779">
    <property type="term" value="F:actin binding"/>
    <property type="evidence" value="ECO:0007669"/>
    <property type="project" value="UniProtKB-KW"/>
</dbReference>
<evidence type="ECO:0000259" key="5">
    <source>
        <dbReference type="PROSITE" id="PS50097"/>
    </source>
</evidence>
<evidence type="ECO:0000313" key="7">
    <source>
        <dbReference type="Proteomes" id="UP001154078"/>
    </source>
</evidence>
<gene>
    <name evidence="6" type="ORF">MELIAE_LOCUS6366</name>
</gene>
<dbReference type="SUPFAM" id="SSF117281">
    <property type="entry name" value="Kelch motif"/>
    <property type="match status" value="1"/>
</dbReference>
<keyword evidence="2" id="KW-0880">Kelch repeat</keyword>
<dbReference type="PIRSF" id="PIRSF037037">
    <property type="entry name" value="Kelch-like_protein_gigaxonin"/>
    <property type="match status" value="1"/>
</dbReference>
<evidence type="ECO:0000256" key="2">
    <source>
        <dbReference type="ARBA" id="ARBA00022441"/>
    </source>
</evidence>
<dbReference type="EMBL" id="OV121135">
    <property type="protein sequence ID" value="CAH0554894.1"/>
    <property type="molecule type" value="Genomic_DNA"/>
</dbReference>
<name>A0A9P0FHD5_BRAAE</name>
<dbReference type="PROSITE" id="PS50097">
    <property type="entry name" value="BTB"/>
    <property type="match status" value="1"/>
</dbReference>
<dbReference type="Gene3D" id="3.30.710.10">
    <property type="entry name" value="Potassium Channel Kv1.1, Chain A"/>
    <property type="match status" value="1"/>
</dbReference>
<organism evidence="6 7">
    <name type="scientific">Brassicogethes aeneus</name>
    <name type="common">Rape pollen beetle</name>
    <name type="synonym">Meligethes aeneus</name>
    <dbReference type="NCBI Taxonomy" id="1431903"/>
    <lineage>
        <taxon>Eukaryota</taxon>
        <taxon>Metazoa</taxon>
        <taxon>Ecdysozoa</taxon>
        <taxon>Arthropoda</taxon>
        <taxon>Hexapoda</taxon>
        <taxon>Insecta</taxon>
        <taxon>Pterygota</taxon>
        <taxon>Neoptera</taxon>
        <taxon>Endopterygota</taxon>
        <taxon>Coleoptera</taxon>
        <taxon>Polyphaga</taxon>
        <taxon>Cucujiformia</taxon>
        <taxon>Nitidulidae</taxon>
        <taxon>Meligethinae</taxon>
        <taxon>Brassicogethes</taxon>
    </lineage>
</organism>
<dbReference type="SMART" id="SM00225">
    <property type="entry name" value="BTB"/>
    <property type="match status" value="1"/>
</dbReference>
<dbReference type="SUPFAM" id="SSF54695">
    <property type="entry name" value="POZ domain"/>
    <property type="match status" value="1"/>
</dbReference>
<dbReference type="SMART" id="SM00875">
    <property type="entry name" value="BACK"/>
    <property type="match status" value="1"/>
</dbReference>
<proteinExistence type="predicted"/>
<dbReference type="Pfam" id="PF07707">
    <property type="entry name" value="BACK"/>
    <property type="match status" value="1"/>
</dbReference>
<reference evidence="6" key="1">
    <citation type="submission" date="2021-12" db="EMBL/GenBank/DDBJ databases">
        <authorList>
            <person name="King R."/>
        </authorList>
    </citation>
    <scope>NUCLEOTIDE SEQUENCE</scope>
</reference>
<dbReference type="Pfam" id="PF00651">
    <property type="entry name" value="BTB"/>
    <property type="match status" value="1"/>
</dbReference>
<keyword evidence="3" id="KW-0677">Repeat</keyword>
<accession>A0A9P0FHD5</accession>
<dbReference type="Gene3D" id="2.120.10.80">
    <property type="entry name" value="Kelch-type beta propeller"/>
    <property type="match status" value="1"/>
</dbReference>
<dbReference type="PANTHER" id="PTHR45632">
    <property type="entry name" value="LD33804P"/>
    <property type="match status" value="1"/>
</dbReference>
<keyword evidence="7" id="KW-1185">Reference proteome</keyword>
<dbReference type="OrthoDB" id="45365at2759"/>
<feature type="domain" description="BTB" evidence="5">
    <location>
        <begin position="42"/>
        <end position="109"/>
    </location>
</feature>
<dbReference type="InterPro" id="IPR017096">
    <property type="entry name" value="BTB-kelch_protein"/>
</dbReference>
<dbReference type="Gene3D" id="1.25.40.420">
    <property type="match status" value="1"/>
</dbReference>